<dbReference type="CTD" id="9245"/>
<dbReference type="OrthoDB" id="2019572at2759"/>
<protein>
    <recommendedName>
        <fullName evidence="15">Beta-1,3-galactosyl-O-glycosyl-glycoprotein beta-1,6-N-acetylglucosaminyltransferase 3</fullName>
        <ecNumber evidence="14">2.4.1.102</ecNumber>
        <ecNumber evidence="13">2.4.1.148</ecNumber>
        <ecNumber evidence="12">2.4.1.150</ecNumber>
    </recommendedName>
    <alternativeName>
        <fullName evidence="16">C2GnT-mucin type</fullName>
    </alternativeName>
</protein>
<keyword evidence="9" id="KW-1015">Disulfide bond</keyword>
<dbReference type="EC" id="2.4.1.102" evidence="14"/>
<evidence type="ECO:0000256" key="12">
    <source>
        <dbReference type="ARBA" id="ARBA00038907"/>
    </source>
</evidence>
<evidence type="ECO:0000256" key="6">
    <source>
        <dbReference type="ARBA" id="ARBA00022968"/>
    </source>
</evidence>
<evidence type="ECO:0000256" key="1">
    <source>
        <dbReference type="ARBA" id="ARBA00004323"/>
    </source>
</evidence>
<keyword evidence="10" id="KW-0325">Glycoprotein</keyword>
<evidence type="ECO:0000256" key="16">
    <source>
        <dbReference type="ARBA" id="ARBA00041719"/>
    </source>
</evidence>
<evidence type="ECO:0000256" key="13">
    <source>
        <dbReference type="ARBA" id="ARBA00038912"/>
    </source>
</evidence>
<dbReference type="EC" id="2.4.1.150" evidence="12"/>
<dbReference type="AlphaFoldDB" id="A0A6J2UQ17"/>
<organism evidence="24 25">
    <name type="scientific">Chanos chanos</name>
    <name type="common">Milkfish</name>
    <name type="synonym">Mugil chanos</name>
    <dbReference type="NCBI Taxonomy" id="29144"/>
    <lineage>
        <taxon>Eukaryota</taxon>
        <taxon>Metazoa</taxon>
        <taxon>Chordata</taxon>
        <taxon>Craniata</taxon>
        <taxon>Vertebrata</taxon>
        <taxon>Euteleostomi</taxon>
        <taxon>Actinopterygii</taxon>
        <taxon>Neopterygii</taxon>
        <taxon>Teleostei</taxon>
        <taxon>Ostariophysi</taxon>
        <taxon>Gonorynchiformes</taxon>
        <taxon>Chanidae</taxon>
        <taxon>Chanos</taxon>
    </lineage>
</organism>
<evidence type="ECO:0000256" key="17">
    <source>
        <dbReference type="ARBA" id="ARBA00047621"/>
    </source>
</evidence>
<comment type="subcellular location">
    <subcellularLocation>
        <location evidence="1">Golgi apparatus membrane</location>
        <topology evidence="1">Single-pass type II membrane protein</topology>
    </subcellularLocation>
</comment>
<evidence type="ECO:0000313" key="25">
    <source>
        <dbReference type="RefSeq" id="XP_030621166.1"/>
    </source>
</evidence>
<keyword evidence="4" id="KW-0808">Transferase</keyword>
<evidence type="ECO:0000313" key="24">
    <source>
        <dbReference type="Proteomes" id="UP000504632"/>
    </source>
</evidence>
<keyword evidence="5 23" id="KW-0812">Transmembrane</keyword>
<proteinExistence type="inferred from homology"/>
<evidence type="ECO:0000256" key="21">
    <source>
        <dbReference type="ARBA" id="ARBA00049911"/>
    </source>
</evidence>
<evidence type="ECO:0000256" key="10">
    <source>
        <dbReference type="ARBA" id="ARBA00023180"/>
    </source>
</evidence>
<comment type="catalytic activity">
    <reaction evidence="19">
        <text>a 3-O-[beta-D-galactosyl-(1-&gt;3)-N-acetyl-alpha-D-galactosaminyl]-L-threonyl-[protein] + UDP-N-acetyl-alpha-D-glucosamine = a 3-O-{beta-D-galactosyl-(1-&gt;3)-[N-acetyl-beta-D-glucosaminyl-(1-&gt;6)]-N-acetyl-alpha-D-galactosaminyl}-L-threonyl-[protein] + UDP + H(+)</text>
        <dbReference type="Rhea" id="RHEA:56216"/>
        <dbReference type="Rhea" id="RHEA-COMP:13923"/>
        <dbReference type="Rhea" id="RHEA-COMP:14420"/>
        <dbReference type="ChEBI" id="CHEBI:15378"/>
        <dbReference type="ChEBI" id="CHEBI:57705"/>
        <dbReference type="ChEBI" id="CHEBI:58223"/>
        <dbReference type="ChEBI" id="CHEBI:137950"/>
        <dbReference type="ChEBI" id="CHEBI:139607"/>
        <dbReference type="EC" id="2.4.1.102"/>
    </reaction>
</comment>
<name>A0A6J2UQ17_CHACN</name>
<comment type="catalytic activity">
    <reaction evidence="18">
        <text>3-O-[N-acetyl-beta-D-glucosaminyl-(1-&gt;3)-N-acetyl-alpha-D-galactosaminyl]-L-seryl-[protein] + UDP-N-acetyl-alpha-D-glucosamine = 3-O-[N-acetyl-beta-D-glucosaminyl-(1-&gt;3)-[N-acetyl-beta-D-glucosaminyl-(1-&gt;6)]-N-acetyl-alpha-D-galactosaminyl]-L-seryl-[protein] + UDP + H(+)</text>
        <dbReference type="Rhea" id="RHEA:56188"/>
        <dbReference type="Rhea" id="RHEA-COMP:11691"/>
        <dbReference type="Rhea" id="RHEA-COMP:14412"/>
        <dbReference type="ChEBI" id="CHEBI:15378"/>
        <dbReference type="ChEBI" id="CHEBI:57705"/>
        <dbReference type="ChEBI" id="CHEBI:58223"/>
        <dbReference type="ChEBI" id="CHEBI:87079"/>
        <dbReference type="ChEBI" id="CHEBI:139581"/>
        <dbReference type="EC" id="2.4.1.148"/>
    </reaction>
</comment>
<dbReference type="EC" id="2.4.1.148" evidence="13"/>
<evidence type="ECO:0000256" key="8">
    <source>
        <dbReference type="ARBA" id="ARBA00023136"/>
    </source>
</evidence>
<dbReference type="Pfam" id="PF02485">
    <property type="entry name" value="Branch"/>
    <property type="match status" value="1"/>
</dbReference>
<dbReference type="GO" id="GO:0000139">
    <property type="term" value="C:Golgi membrane"/>
    <property type="evidence" value="ECO:0007669"/>
    <property type="project" value="UniProtKB-SubCell"/>
</dbReference>
<keyword evidence="8 23" id="KW-0472">Membrane</keyword>
<comment type="pathway">
    <text evidence="2">Protein modification; protein glycosylation.</text>
</comment>
<evidence type="ECO:0000256" key="15">
    <source>
        <dbReference type="ARBA" id="ARBA00039292"/>
    </source>
</evidence>
<dbReference type="RefSeq" id="XP_030621166.1">
    <property type="nucleotide sequence ID" value="XM_030765306.1"/>
</dbReference>
<dbReference type="PANTHER" id="PTHR19297:SF81">
    <property type="entry name" value="BETA-1,3-GALACTOSYL-O-GLYCOSYL-GLYCOPROTEIN BETA-1,6-N-ACETYLGLUCOSAMINYLTRANSFERASE 3"/>
    <property type="match status" value="1"/>
</dbReference>
<evidence type="ECO:0000256" key="3">
    <source>
        <dbReference type="ARBA" id="ARBA00022676"/>
    </source>
</evidence>
<evidence type="ECO:0000256" key="19">
    <source>
        <dbReference type="ARBA" id="ARBA00049870"/>
    </source>
</evidence>
<dbReference type="PANTHER" id="PTHR19297">
    <property type="entry name" value="GLYCOSYLTRANSFERASE 14 FAMILY MEMBER"/>
    <property type="match status" value="1"/>
</dbReference>
<reference evidence="25" key="1">
    <citation type="submission" date="2025-08" db="UniProtKB">
        <authorList>
            <consortium name="RefSeq"/>
        </authorList>
    </citation>
    <scope>IDENTIFICATION</scope>
</reference>
<keyword evidence="3" id="KW-0328">Glycosyltransferase</keyword>
<dbReference type="InterPro" id="IPR003406">
    <property type="entry name" value="Glyco_trans_14"/>
</dbReference>
<comment type="catalytic activity">
    <reaction evidence="20">
        <text>a 3-O-[N-acetyl-beta-D-glucosaminyl-(1-&gt;3)-N-acetyl-alpha-D-galactosaminyl]-L-threonyl-[protein] + UDP-N-acetyl-alpha-D-glucosamine = 3-O-[N-acetyl-beta-D-glucosaminyl-(1-&gt;3)-[N-acetyl-beta-D-glucosaminyl-(1-&gt;6)]-N-acetyl-alpha-D-galactosaminyl]-L-threonyl-[protein] + UDP + H(+)</text>
        <dbReference type="Rhea" id="RHEA:56192"/>
        <dbReference type="Rhea" id="RHEA-COMP:11692"/>
        <dbReference type="Rhea" id="RHEA-COMP:14413"/>
        <dbReference type="ChEBI" id="CHEBI:15378"/>
        <dbReference type="ChEBI" id="CHEBI:57705"/>
        <dbReference type="ChEBI" id="CHEBI:58223"/>
        <dbReference type="ChEBI" id="CHEBI:87080"/>
        <dbReference type="ChEBI" id="CHEBI:139580"/>
        <dbReference type="EC" id="2.4.1.148"/>
    </reaction>
</comment>
<dbReference type="GO" id="GO:0003829">
    <property type="term" value="F:beta-1,3-galactosyl-O-glycosyl-glycoprotein beta-1,6-N-acetylglucosaminyltransferase activity"/>
    <property type="evidence" value="ECO:0007669"/>
    <property type="project" value="UniProtKB-EC"/>
</dbReference>
<dbReference type="InParanoid" id="A0A6J2UQ17"/>
<evidence type="ECO:0000256" key="20">
    <source>
        <dbReference type="ARBA" id="ARBA00049876"/>
    </source>
</evidence>
<dbReference type="GeneID" id="115804812"/>
<evidence type="ECO:0000256" key="9">
    <source>
        <dbReference type="ARBA" id="ARBA00023157"/>
    </source>
</evidence>
<keyword evidence="7 23" id="KW-1133">Transmembrane helix</keyword>
<keyword evidence="24" id="KW-1185">Reference proteome</keyword>
<evidence type="ECO:0000256" key="4">
    <source>
        <dbReference type="ARBA" id="ARBA00022679"/>
    </source>
</evidence>
<evidence type="ECO:0000256" key="23">
    <source>
        <dbReference type="SAM" id="Phobius"/>
    </source>
</evidence>
<accession>A0A6J2UQ17</accession>
<feature type="transmembrane region" description="Helical" evidence="23">
    <location>
        <begin position="12"/>
        <end position="30"/>
    </location>
</feature>
<sequence>MALVKFSKRQKILRNISFILLSTCLLFVIWRSQRKSCSKTSQCLEVDHLLTKDPVELQGCSAIIRGDIEGLDRNILTSLLANHKKKPLSESFFLNATTDCNAYVRKRGFLTVPLSKEERDFPIAYSMVIHEKIEMFERLLRAIYTPQNVYCVHVDQKSSEAFVKAVRAIVSCLPNVFVASKLESVVYASWSRVQADLNCMKDLLKSPVRWRYLLNTCGSDFPIKTNAEIVRSLKVLNGKNSMESEVTNEYKKGRWQFHHNVTNSVVRTGVKKSPPPISTPMYSGNAYIVVSRDFVEHLFQSAEVQVFMEWEKDTYSPDEHMWATLQRMPAVPGSNPANRKYDMSDMNSIARLVKWSYLEGSLKDGAPYPPCAGVYRHAVCVYGAGDLKWMLQKHHLIANKFDPEVDDLAIKCLELYLRHKALYRMDIIRR</sequence>
<evidence type="ECO:0000256" key="11">
    <source>
        <dbReference type="ARBA" id="ARBA00038150"/>
    </source>
</evidence>
<dbReference type="GO" id="GO:0008109">
    <property type="term" value="F:N-acetyllactosaminide beta-1,6-N-acetylglucosaminyltransferase activity"/>
    <property type="evidence" value="ECO:0007669"/>
    <property type="project" value="UniProtKB-EC"/>
</dbReference>
<evidence type="ECO:0000256" key="2">
    <source>
        <dbReference type="ARBA" id="ARBA00004922"/>
    </source>
</evidence>
<dbReference type="GO" id="GO:0047225">
    <property type="term" value="F:acetylgalactosaminyl-O-glycosyl-glycoprotein beta-1,6-N-acetylglucosaminyltransferase activity"/>
    <property type="evidence" value="ECO:0007669"/>
    <property type="project" value="UniProtKB-EC"/>
</dbReference>
<evidence type="ECO:0000256" key="14">
    <source>
        <dbReference type="ARBA" id="ARBA00038948"/>
    </source>
</evidence>
<comment type="catalytic activity">
    <reaction evidence="21">
        <text>a 3-O-[beta-D-galactosyl-(1-&gt;3)-N-acetyl-alpha-D-galactosaminyl]-L-seryl-[protein] + UDP-N-acetyl-alpha-D-glucosamine = 3-O-{beta-D-galactosyl-(1-&gt;3)-[N-acetyl-beta-D-glucosaminyl-(1-&gt;6)]-N-acetyl-alpha-D-galactosaminyl}-L-seryl-[protein] + UDP + H(+)</text>
        <dbReference type="Rhea" id="RHEA:56212"/>
        <dbReference type="Rhea" id="RHEA-COMP:13922"/>
        <dbReference type="Rhea" id="RHEA-COMP:14419"/>
        <dbReference type="ChEBI" id="CHEBI:15378"/>
        <dbReference type="ChEBI" id="CHEBI:57705"/>
        <dbReference type="ChEBI" id="CHEBI:58223"/>
        <dbReference type="ChEBI" id="CHEBI:137949"/>
        <dbReference type="ChEBI" id="CHEBI:139605"/>
        <dbReference type="EC" id="2.4.1.102"/>
    </reaction>
</comment>
<keyword evidence="6" id="KW-0735">Signal-anchor</keyword>
<dbReference type="FunCoup" id="A0A6J2UQ17">
    <property type="interactions" value="92"/>
</dbReference>
<comment type="function">
    <text evidence="22">Glycosyltransferase that can synthesize all known mucin beta 6 N-acetylglucosaminides. Mediates core 2 and core 4 O-glycan branching, 2 important steps in mucin-type biosynthesis. Also has I-branching enzyme activity by converting linear into branched poly-N-acetyllactosaminoglycans, leading to introduce the blood group I antigen during embryonic development.</text>
</comment>
<evidence type="ECO:0000256" key="5">
    <source>
        <dbReference type="ARBA" id="ARBA00022692"/>
    </source>
</evidence>
<gene>
    <name evidence="25" type="primary">gcnt3</name>
</gene>
<dbReference type="Proteomes" id="UP000504632">
    <property type="component" value="Chromosome 2"/>
</dbReference>
<evidence type="ECO:0000256" key="7">
    <source>
        <dbReference type="ARBA" id="ARBA00022989"/>
    </source>
</evidence>
<comment type="similarity">
    <text evidence="11">Belongs to the glycosyltransferase 14 family.</text>
</comment>
<comment type="catalytic activity">
    <reaction evidence="17">
        <text>a beta-D-Gal-(1-&gt;4)-beta-D-GlcNAc-(1-&gt;3)-beta-D-Gal-(1-&gt;4)-beta-D-GlcNAc derivative + UDP-N-acetyl-alpha-D-glucosamine = a beta-D-Gal-(1-&gt;4)-beta-D-GlcNAc-(1-&gt;3)-[beta-D-GlcNAc-(1-&gt;6)]-beta-D-Gal-(1-&gt;4)-N-acetyl-beta-D-GlcNAc derivative + UDP + H(+)</text>
        <dbReference type="Rhea" id="RHEA:54820"/>
        <dbReference type="ChEBI" id="CHEBI:15378"/>
        <dbReference type="ChEBI" id="CHEBI:57705"/>
        <dbReference type="ChEBI" id="CHEBI:58223"/>
        <dbReference type="ChEBI" id="CHEBI:138371"/>
        <dbReference type="ChEBI" id="CHEBI:138372"/>
        <dbReference type="EC" id="2.4.1.150"/>
    </reaction>
</comment>
<evidence type="ECO:0000256" key="18">
    <source>
        <dbReference type="ARBA" id="ARBA00048927"/>
    </source>
</evidence>
<evidence type="ECO:0000256" key="22">
    <source>
        <dbReference type="ARBA" id="ARBA00055416"/>
    </source>
</evidence>